<dbReference type="AlphaFoldDB" id="A0A9X2HD26"/>
<dbReference type="PANTHER" id="PTHR10151">
    <property type="entry name" value="ECTONUCLEOTIDE PYROPHOSPHATASE/PHOSPHODIESTERASE"/>
    <property type="match status" value="1"/>
</dbReference>
<accession>A0A9X2HD26</accession>
<dbReference type="PANTHER" id="PTHR10151:SF120">
    <property type="entry name" value="BIS(5'-ADENOSYL)-TRIPHOSPHATASE"/>
    <property type="match status" value="1"/>
</dbReference>
<dbReference type="InterPro" id="IPR017850">
    <property type="entry name" value="Alkaline_phosphatase_core_sf"/>
</dbReference>
<protein>
    <submittedName>
        <fullName evidence="1">Alkaline phosphatase family protein</fullName>
    </submittedName>
</protein>
<name>A0A9X2HD26_9MICC</name>
<keyword evidence="2" id="KW-1185">Reference proteome</keyword>
<dbReference type="GO" id="GO:0016787">
    <property type="term" value="F:hydrolase activity"/>
    <property type="evidence" value="ECO:0007669"/>
    <property type="project" value="UniProtKB-ARBA"/>
</dbReference>
<dbReference type="Gene3D" id="3.40.720.10">
    <property type="entry name" value="Alkaline Phosphatase, subunit A"/>
    <property type="match status" value="1"/>
</dbReference>
<sequence>MADVLVSAACRLRVVAEGAGGFEDRLGLAGRLERAGLRAGPYRNVCVVLVDGLGESLLSRNLGHAPSLRRAAHLGVLDAALPSTTAASLATLGIGEPAGRTGMVGYDVVDPERDVVVNQLSGWDPAVVPERWQPLPTVFERLEGVADPVTVSMGSYEGSALTRAALRGGRFEAARSTLARVTRAVDVLSTRTPNFMYLYWGELDQVGHRHGCGSDRWLEALEDLDSGLRRLAARTGEETLILLTADHGMVDVEPQDRVDYGAMPELVDGVRLTAGEPRMVQLHLEDPADDAARARLVSAWDAAFGDRAWILDRERLIAEGYFGDGLRAGVRERIGDLIVAARGPLALYDLRRVRPAALEMVGQHGSWTDAEREVPLLALRR</sequence>
<reference evidence="1" key="1">
    <citation type="submission" date="2022-06" db="EMBL/GenBank/DDBJ databases">
        <title>Rothia sp. isolated from sandalwood seedling.</title>
        <authorList>
            <person name="Tuikhar N."/>
            <person name="Kirdat K."/>
            <person name="Thorat V."/>
            <person name="Swetha P."/>
            <person name="Padma S."/>
            <person name="Sundararaj R."/>
            <person name="Yadav A."/>
        </authorList>
    </citation>
    <scope>NUCLEOTIDE SEQUENCE</scope>
    <source>
        <strain evidence="1">AR01</strain>
    </source>
</reference>
<dbReference type="Pfam" id="PF01663">
    <property type="entry name" value="Phosphodiest"/>
    <property type="match status" value="1"/>
</dbReference>
<evidence type="ECO:0000313" key="1">
    <source>
        <dbReference type="EMBL" id="MCP3427146.1"/>
    </source>
</evidence>
<evidence type="ECO:0000313" key="2">
    <source>
        <dbReference type="Proteomes" id="UP001139502"/>
    </source>
</evidence>
<dbReference type="InterPro" id="IPR002591">
    <property type="entry name" value="Phosphodiest/P_Trfase"/>
</dbReference>
<organism evidence="1 2">
    <name type="scientific">Rothia santali</name>
    <dbReference type="NCBI Taxonomy" id="2949643"/>
    <lineage>
        <taxon>Bacteria</taxon>
        <taxon>Bacillati</taxon>
        <taxon>Actinomycetota</taxon>
        <taxon>Actinomycetes</taxon>
        <taxon>Micrococcales</taxon>
        <taxon>Micrococcaceae</taxon>
        <taxon>Rothia</taxon>
    </lineage>
</organism>
<dbReference type="Proteomes" id="UP001139502">
    <property type="component" value="Unassembled WGS sequence"/>
</dbReference>
<dbReference type="EMBL" id="JANAFB010000055">
    <property type="protein sequence ID" value="MCP3427146.1"/>
    <property type="molecule type" value="Genomic_DNA"/>
</dbReference>
<dbReference type="RefSeq" id="WP_254168837.1">
    <property type="nucleotide sequence ID" value="NZ_JANAFB010000055.1"/>
</dbReference>
<dbReference type="SUPFAM" id="SSF53649">
    <property type="entry name" value="Alkaline phosphatase-like"/>
    <property type="match status" value="1"/>
</dbReference>
<gene>
    <name evidence="1" type="ORF">NBM05_14290</name>
</gene>
<comment type="caution">
    <text evidence="1">The sequence shown here is derived from an EMBL/GenBank/DDBJ whole genome shotgun (WGS) entry which is preliminary data.</text>
</comment>
<proteinExistence type="predicted"/>